<proteinExistence type="predicted"/>
<dbReference type="Proteomes" id="UP000747542">
    <property type="component" value="Unassembled WGS sequence"/>
</dbReference>
<dbReference type="EMBL" id="JAHLQT010002318">
    <property type="protein sequence ID" value="KAG7177419.1"/>
    <property type="molecule type" value="Genomic_DNA"/>
</dbReference>
<dbReference type="AlphaFoldDB" id="A0A8J5TKG4"/>
<sequence length="292" mass="31875">YVKENIAEMEYEPKTFEAPPPPAYHNPNWFLMPVQGWFVLSIILAALLIVLIVVCAIIYNSLRNQRKKLRKLLSPGLVLPGCVDPVNHEVCQCRSLAPLVRSHTLMSRASAMSRASHRSVHPSSRHQGAIKYDDASQPKTTGFRSLPTPALPDGDRDNNNLDSITTTHTQLEVEDSPPPLVPKKTSLTGSTTGVGTGAQDSRGGGRESRQGNPENRSGRESRLGGHEARSSVNEGRGSGYDGRYSYGYGGRSGGHEDSYGKGNGSQYQRPAGSHNSDVQLTTIYPPPRRFEL</sequence>
<feature type="non-terminal residue" evidence="3">
    <location>
        <position position="292"/>
    </location>
</feature>
<feature type="compositionally biased region" description="Polar residues" evidence="1">
    <location>
        <begin position="160"/>
        <end position="170"/>
    </location>
</feature>
<keyword evidence="2" id="KW-1133">Transmembrane helix</keyword>
<comment type="caution">
    <text evidence="3">The sequence shown here is derived from an EMBL/GenBank/DDBJ whole genome shotgun (WGS) entry which is preliminary data.</text>
</comment>
<accession>A0A8J5TKG4</accession>
<feature type="compositionally biased region" description="Polar residues" evidence="1">
    <location>
        <begin position="264"/>
        <end position="282"/>
    </location>
</feature>
<gene>
    <name evidence="3" type="ORF">Hamer_G016711</name>
</gene>
<reference evidence="3" key="1">
    <citation type="journal article" date="2021" name="Sci. Adv.">
        <title>The American lobster genome reveals insights on longevity, neural, and immune adaptations.</title>
        <authorList>
            <person name="Polinski J.M."/>
            <person name="Zimin A.V."/>
            <person name="Clark K.F."/>
            <person name="Kohn A.B."/>
            <person name="Sadowski N."/>
            <person name="Timp W."/>
            <person name="Ptitsyn A."/>
            <person name="Khanna P."/>
            <person name="Romanova D.Y."/>
            <person name="Williams P."/>
            <person name="Greenwood S.J."/>
            <person name="Moroz L.L."/>
            <person name="Walt D.R."/>
            <person name="Bodnar A.G."/>
        </authorList>
    </citation>
    <scope>NUCLEOTIDE SEQUENCE</scope>
    <source>
        <tissue evidence="3">Heart &amp; testis</tissue>
    </source>
</reference>
<feature type="compositionally biased region" description="Basic and acidic residues" evidence="1">
    <location>
        <begin position="216"/>
        <end position="229"/>
    </location>
</feature>
<keyword evidence="2" id="KW-0472">Membrane</keyword>
<evidence type="ECO:0000313" key="3">
    <source>
        <dbReference type="EMBL" id="KAG7177419.1"/>
    </source>
</evidence>
<feature type="region of interest" description="Disordered" evidence="1">
    <location>
        <begin position="108"/>
        <end position="292"/>
    </location>
</feature>
<name>A0A8J5TKG4_HOMAM</name>
<evidence type="ECO:0000256" key="2">
    <source>
        <dbReference type="SAM" id="Phobius"/>
    </source>
</evidence>
<evidence type="ECO:0000313" key="4">
    <source>
        <dbReference type="Proteomes" id="UP000747542"/>
    </source>
</evidence>
<organism evidence="3 4">
    <name type="scientific">Homarus americanus</name>
    <name type="common">American lobster</name>
    <dbReference type="NCBI Taxonomy" id="6706"/>
    <lineage>
        <taxon>Eukaryota</taxon>
        <taxon>Metazoa</taxon>
        <taxon>Ecdysozoa</taxon>
        <taxon>Arthropoda</taxon>
        <taxon>Crustacea</taxon>
        <taxon>Multicrustacea</taxon>
        <taxon>Malacostraca</taxon>
        <taxon>Eumalacostraca</taxon>
        <taxon>Eucarida</taxon>
        <taxon>Decapoda</taxon>
        <taxon>Pleocyemata</taxon>
        <taxon>Astacidea</taxon>
        <taxon>Nephropoidea</taxon>
        <taxon>Nephropidae</taxon>
        <taxon>Homarus</taxon>
    </lineage>
</organism>
<feature type="transmembrane region" description="Helical" evidence="2">
    <location>
        <begin position="37"/>
        <end position="62"/>
    </location>
</feature>
<evidence type="ECO:0000256" key="1">
    <source>
        <dbReference type="SAM" id="MobiDB-lite"/>
    </source>
</evidence>
<keyword evidence="2" id="KW-0812">Transmembrane</keyword>
<protein>
    <submittedName>
        <fullName evidence="3">Uncharacterized protein</fullName>
    </submittedName>
</protein>
<feature type="compositionally biased region" description="Basic residues" evidence="1">
    <location>
        <begin position="115"/>
        <end position="124"/>
    </location>
</feature>
<keyword evidence="4" id="KW-1185">Reference proteome</keyword>